<protein>
    <submittedName>
        <fullName evidence="1">Uncharacterized protein</fullName>
    </submittedName>
</protein>
<dbReference type="OrthoDB" id="8662156at2"/>
<sequence>MENAEDLSYAISKQLAGAYAVSTSYGDIPLDDEMRAAVDAALRPILKRRLNRLIANNQPRAIEHDHHLHD</sequence>
<dbReference type="EMBL" id="UFQC01000010">
    <property type="protein sequence ID" value="SSW66635.1"/>
    <property type="molecule type" value="Genomic_DNA"/>
</dbReference>
<reference evidence="1 2" key="1">
    <citation type="submission" date="2018-07" db="EMBL/GenBank/DDBJ databases">
        <authorList>
            <person name="Peeters C."/>
        </authorList>
    </citation>
    <scope>NUCLEOTIDE SEQUENCE [LARGE SCALE GENOMIC DNA]</scope>
    <source>
        <strain evidence="1 2">LMG 30378</strain>
    </source>
</reference>
<proteinExistence type="predicted"/>
<evidence type="ECO:0000313" key="1">
    <source>
        <dbReference type="EMBL" id="SSW66635.1"/>
    </source>
</evidence>
<dbReference type="AlphaFoldDB" id="A0A446CFN1"/>
<dbReference type="Proteomes" id="UP000289465">
    <property type="component" value="Unassembled WGS sequence"/>
</dbReference>
<gene>
    <name evidence="1" type="ORF">AVE30378_02174</name>
</gene>
<organism evidence="1 2">
    <name type="scientific">Achromobacter veterisilvae</name>
    <dbReference type="NCBI Taxonomy" id="2069367"/>
    <lineage>
        <taxon>Bacteria</taxon>
        <taxon>Pseudomonadati</taxon>
        <taxon>Pseudomonadota</taxon>
        <taxon>Betaproteobacteria</taxon>
        <taxon>Burkholderiales</taxon>
        <taxon>Alcaligenaceae</taxon>
        <taxon>Achromobacter</taxon>
    </lineage>
</organism>
<accession>A0A446CFN1</accession>
<evidence type="ECO:0000313" key="2">
    <source>
        <dbReference type="Proteomes" id="UP000289465"/>
    </source>
</evidence>
<dbReference type="RefSeq" id="WP_129240882.1">
    <property type="nucleotide sequence ID" value="NZ_UFQC01000010.1"/>
</dbReference>
<name>A0A446CFN1_9BURK</name>